<reference evidence="2 3" key="1">
    <citation type="submission" date="2023-08" db="EMBL/GenBank/DDBJ databases">
        <title>Alcaligenaceae gen. nov., a novel taxon isolated from the sludge of Yixing Pesticide Factory.</title>
        <authorList>
            <person name="Ruan L."/>
        </authorList>
    </citation>
    <scope>NUCLEOTIDE SEQUENCE [LARGE SCALE GENOMIC DNA]</scope>
    <source>
        <strain evidence="2 3">LG-2</strain>
    </source>
</reference>
<dbReference type="EMBL" id="JAUZQE010000012">
    <property type="protein sequence ID" value="MDR4125742.1"/>
    <property type="molecule type" value="Genomic_DNA"/>
</dbReference>
<organism evidence="2 3">
    <name type="scientific">Yanghanlia caeni</name>
    <dbReference type="NCBI Taxonomy" id="3064283"/>
    <lineage>
        <taxon>Bacteria</taxon>
        <taxon>Pseudomonadati</taxon>
        <taxon>Pseudomonadota</taxon>
        <taxon>Betaproteobacteria</taxon>
        <taxon>Burkholderiales</taxon>
        <taxon>Alcaligenaceae</taxon>
        <taxon>Yanghanlia</taxon>
    </lineage>
</organism>
<dbReference type="Pfam" id="PF21135">
    <property type="entry name" value="DRL_cat"/>
    <property type="match status" value="1"/>
</dbReference>
<comment type="caution">
    <text evidence="2">The sequence shown here is derived from an EMBL/GenBank/DDBJ whole genome shotgun (WGS) entry which is preliminary data.</text>
</comment>
<proteinExistence type="predicted"/>
<dbReference type="InterPro" id="IPR005106">
    <property type="entry name" value="Asp/hSer_DH_NAD-bd"/>
</dbReference>
<sequence>MSLYAKLRAREAAGRPVRIALIGAGKFGSMYLAQIPRTPGVHLAAIADLNPDAARTNLERVGWSPQRSSAVSLDDAVANGTTWVTDDWQRMLRDERIDVLVECTGHPIAAVDHCLVAFAHGKHVVNVTVEADAFCGPLLARKAEEAGVVYSLAYGDQPALICDLVDWARTCGFPVVAAGRGHKWLPHFSSSTPETVWGYYGLTPEQAQRGGLNPKMFNSFLDGSKPSIESAAVANATGLGVPHDGLQYPPASIADIPYVTRPVSEGGVLERKGMVEVVSCLEPDGRSIPYDIRMGVWVTVEGETSYIRNCFEEYNAHTDPTGRYFTLYKRWHLIGLEVGMSVASVALRGEATGTPTQWVADVVATSKRALREGEVLDGEGGYTVWGKLLPVERSLELGAVPLGLAHDVRLKRAVPANTVVTWNDVEIDTSTRAFELRKQLEAGRAPQPVAYSQ</sequence>
<dbReference type="InterPro" id="IPR036291">
    <property type="entry name" value="NAD(P)-bd_dom_sf"/>
</dbReference>
<dbReference type="RefSeq" id="WP_347286875.1">
    <property type="nucleotide sequence ID" value="NZ_JAUZQE010000012.1"/>
</dbReference>
<dbReference type="Pfam" id="PF03447">
    <property type="entry name" value="NAD_binding_3"/>
    <property type="match status" value="1"/>
</dbReference>
<dbReference type="CDD" id="cd11616">
    <property type="entry name" value="SAF_DH_OX_like"/>
    <property type="match status" value="1"/>
</dbReference>
<feature type="domain" description="SAF" evidence="1">
    <location>
        <begin position="361"/>
        <end position="426"/>
    </location>
</feature>
<evidence type="ECO:0000313" key="2">
    <source>
        <dbReference type="EMBL" id="MDR4125742.1"/>
    </source>
</evidence>
<dbReference type="PANTHER" id="PTHR37850">
    <property type="entry name" value="STRU PROTEIN"/>
    <property type="match status" value="1"/>
</dbReference>
<dbReference type="Proteomes" id="UP001232156">
    <property type="component" value="Unassembled WGS sequence"/>
</dbReference>
<protein>
    <submittedName>
        <fullName evidence="2">Gfo/Idh/MocA family oxidoreductase</fullName>
    </submittedName>
</protein>
<dbReference type="PANTHER" id="PTHR37850:SF3">
    <property type="entry name" value="BLR7815 PROTEIN"/>
    <property type="match status" value="1"/>
</dbReference>
<dbReference type="Gene3D" id="3.40.50.720">
    <property type="entry name" value="NAD(P)-binding Rossmann-like Domain"/>
    <property type="match status" value="1"/>
</dbReference>
<evidence type="ECO:0000313" key="3">
    <source>
        <dbReference type="Proteomes" id="UP001232156"/>
    </source>
</evidence>
<dbReference type="SUPFAM" id="SSF51735">
    <property type="entry name" value="NAD(P)-binding Rossmann-fold domains"/>
    <property type="match status" value="1"/>
</dbReference>
<gene>
    <name evidence="2" type="ORF">Q8947_07055</name>
</gene>
<name>A0ABU1D5W0_9BURK</name>
<keyword evidence="3" id="KW-1185">Reference proteome</keyword>
<evidence type="ECO:0000259" key="1">
    <source>
        <dbReference type="SMART" id="SM00858"/>
    </source>
</evidence>
<dbReference type="InterPro" id="IPR048423">
    <property type="entry name" value="DRL_cat"/>
</dbReference>
<dbReference type="SMART" id="SM00858">
    <property type="entry name" value="SAF"/>
    <property type="match status" value="1"/>
</dbReference>
<dbReference type="InterPro" id="IPR013974">
    <property type="entry name" value="SAF"/>
</dbReference>
<accession>A0ABU1D5W0</accession>